<keyword evidence="3 8" id="KW-0560">Oxidoreductase</keyword>
<evidence type="ECO:0000256" key="6">
    <source>
        <dbReference type="PIRSR" id="PIRSR619791-2"/>
    </source>
</evidence>
<evidence type="ECO:0000256" key="7">
    <source>
        <dbReference type="SAM" id="SignalP"/>
    </source>
</evidence>
<sequence length="765" mass="86358">MVVLQNTFLILGFIYLGTNAQISFPGSSGNFANSENRGNINNGGRNRGCQSGVCQPVVDCAGRMTLSERSFNKCTLENFQPGLCCRLLSNRDVNAFNVRETAQRSQTCPANVAANPLLRTASFSTSDRFPVTVLRSANQIPESSSAFFHNGHQAPKAGALLSSKIALTGLQSARESFVLPFENGQCTTRTENIVFDQNCPRSPRCNPNEKYRNPRGLCNNLRQPLFGAVFTPVQRILRNAYFDGFEIPRRDSNGSPLPSARLVSTSITRKNKNTASQYTNILMSMGQFLDHDLVHVPVHRLDNGDTIDCCSTRFGNNSLQCFPISIPRGDISFGSRTCINFVRSLSAPDLDCNPGPNEQLNQLTHWIDGSNIYGSTQEETNKLRSFRGGKLRMKRSSLLPEDNENEECVDEFECFLAGDSRVNEQLTLAVMHTLWVRQHNKVADELSQFNPFWNDETLFQEAKRIVSAQWQHVIFNEWLPVMLGPTMMESFGLWTLRRGFSFDYRNDFDPRITNEFAAAGFRVGHTLIPSFLKAYSLISSRLTRRWQLRSIFNDPGVLETPGVFDEVALGMVIQNVEDFDNSFTEEITDHLFERNGDGLDLIALNIQRARDHGIPGYVRYREICGLGRARTFEDLGSNISRRKIAQLKSIYKSVDDIDLFIGMTLEDKFRDAFIGRTFLCIISDQFARLKKGDRYFYDLSNQAGSFTSAQLDEIRKFSLSRLICDNTNIKEIQPLALEQPDNIYNILTPCRSSAIPKTNLFPWTV</sequence>
<keyword evidence="4 7" id="KW-0732">Signal</keyword>
<dbReference type="CDD" id="cd09823">
    <property type="entry name" value="peroxinectin_like"/>
    <property type="match status" value="1"/>
</dbReference>
<keyword evidence="2" id="KW-0964">Secreted</keyword>
<dbReference type="AlphaFoldDB" id="A0A0K2SW01"/>
<evidence type="ECO:0000256" key="2">
    <source>
        <dbReference type="ARBA" id="ARBA00022525"/>
    </source>
</evidence>
<dbReference type="GO" id="GO:0005576">
    <property type="term" value="C:extracellular region"/>
    <property type="evidence" value="ECO:0007669"/>
    <property type="project" value="UniProtKB-SubCell"/>
</dbReference>
<evidence type="ECO:0000256" key="3">
    <source>
        <dbReference type="ARBA" id="ARBA00022559"/>
    </source>
</evidence>
<name>A0A0K2SW01_LEPSM</name>
<dbReference type="PROSITE" id="PS50292">
    <property type="entry name" value="PEROXIDASE_3"/>
    <property type="match status" value="1"/>
</dbReference>
<dbReference type="FunFam" id="1.10.640.10:FF:000003">
    <property type="entry name" value="chorion peroxidase"/>
    <property type="match status" value="1"/>
</dbReference>
<proteinExistence type="predicted"/>
<dbReference type="Pfam" id="PF03098">
    <property type="entry name" value="An_peroxidase"/>
    <property type="match status" value="1"/>
</dbReference>
<keyword evidence="6" id="KW-0349">Heme</keyword>
<dbReference type="PANTHER" id="PTHR11475:SF4">
    <property type="entry name" value="CHORION PEROXIDASE"/>
    <property type="match status" value="1"/>
</dbReference>
<evidence type="ECO:0000256" key="1">
    <source>
        <dbReference type="ARBA" id="ARBA00004613"/>
    </source>
</evidence>
<accession>A0A0K2SW01</accession>
<dbReference type="OrthoDB" id="823504at2759"/>
<dbReference type="InterPro" id="IPR019791">
    <property type="entry name" value="Haem_peroxidase_animal"/>
</dbReference>
<dbReference type="Gene3D" id="1.10.640.10">
    <property type="entry name" value="Haem peroxidase domain superfamily, animal type"/>
    <property type="match status" value="1"/>
</dbReference>
<keyword evidence="6" id="KW-0479">Metal-binding</keyword>
<evidence type="ECO:0000256" key="4">
    <source>
        <dbReference type="ARBA" id="ARBA00022729"/>
    </source>
</evidence>
<evidence type="ECO:0000313" key="8">
    <source>
        <dbReference type="EMBL" id="CDW17695.1"/>
    </source>
</evidence>
<dbReference type="InterPro" id="IPR010255">
    <property type="entry name" value="Haem_peroxidase_sf"/>
</dbReference>
<dbReference type="GO" id="GO:0006979">
    <property type="term" value="P:response to oxidative stress"/>
    <property type="evidence" value="ECO:0007669"/>
    <property type="project" value="InterPro"/>
</dbReference>
<feature type="binding site" description="axial binding residue" evidence="6">
    <location>
        <position position="525"/>
    </location>
    <ligand>
        <name>heme b</name>
        <dbReference type="ChEBI" id="CHEBI:60344"/>
    </ligand>
    <ligandPart>
        <name>Fe</name>
        <dbReference type="ChEBI" id="CHEBI:18248"/>
    </ligandPart>
</feature>
<feature type="signal peptide" evidence="7">
    <location>
        <begin position="1"/>
        <end position="20"/>
    </location>
</feature>
<dbReference type="GO" id="GO:0046872">
    <property type="term" value="F:metal ion binding"/>
    <property type="evidence" value="ECO:0007669"/>
    <property type="project" value="UniProtKB-KW"/>
</dbReference>
<dbReference type="GO" id="GO:0020037">
    <property type="term" value="F:heme binding"/>
    <property type="evidence" value="ECO:0007669"/>
    <property type="project" value="InterPro"/>
</dbReference>
<reference evidence="8" key="1">
    <citation type="submission" date="2014-05" db="EMBL/GenBank/DDBJ databases">
        <authorList>
            <person name="Chronopoulou M."/>
        </authorList>
    </citation>
    <scope>NUCLEOTIDE SEQUENCE</scope>
    <source>
        <tissue evidence="8">Whole organism</tissue>
    </source>
</reference>
<evidence type="ECO:0000256" key="5">
    <source>
        <dbReference type="ARBA" id="ARBA00023180"/>
    </source>
</evidence>
<organism evidence="8">
    <name type="scientific">Lepeophtheirus salmonis</name>
    <name type="common">Salmon louse</name>
    <name type="synonym">Caligus salmonis</name>
    <dbReference type="NCBI Taxonomy" id="72036"/>
    <lineage>
        <taxon>Eukaryota</taxon>
        <taxon>Metazoa</taxon>
        <taxon>Ecdysozoa</taxon>
        <taxon>Arthropoda</taxon>
        <taxon>Crustacea</taxon>
        <taxon>Multicrustacea</taxon>
        <taxon>Hexanauplia</taxon>
        <taxon>Copepoda</taxon>
        <taxon>Siphonostomatoida</taxon>
        <taxon>Caligidae</taxon>
        <taxon>Lepeophtheirus</taxon>
    </lineage>
</organism>
<protein>
    <submittedName>
        <fullName evidence="8">Chorion peroxidaselike [Acyrthosiphon pisum]</fullName>
    </submittedName>
</protein>
<keyword evidence="6" id="KW-0408">Iron</keyword>
<dbReference type="InterPro" id="IPR037120">
    <property type="entry name" value="Haem_peroxidase_sf_animal"/>
</dbReference>
<comment type="subcellular location">
    <subcellularLocation>
        <location evidence="1">Secreted</location>
    </subcellularLocation>
</comment>
<dbReference type="SUPFAM" id="SSF48113">
    <property type="entry name" value="Heme-dependent peroxidases"/>
    <property type="match status" value="1"/>
</dbReference>
<dbReference type="PRINTS" id="PR00457">
    <property type="entry name" value="ANPEROXIDASE"/>
</dbReference>
<dbReference type="PANTHER" id="PTHR11475">
    <property type="entry name" value="OXIDASE/PEROXIDASE"/>
    <property type="match status" value="1"/>
</dbReference>
<keyword evidence="5" id="KW-0325">Glycoprotein</keyword>
<dbReference type="GO" id="GO:0004601">
    <property type="term" value="F:peroxidase activity"/>
    <property type="evidence" value="ECO:0007669"/>
    <property type="project" value="UniProtKB-KW"/>
</dbReference>
<feature type="chain" id="PRO_5005487173" evidence="7">
    <location>
        <begin position="21"/>
        <end position="765"/>
    </location>
</feature>
<dbReference type="EMBL" id="HACA01000334">
    <property type="protein sequence ID" value="CDW17695.1"/>
    <property type="molecule type" value="Transcribed_RNA"/>
</dbReference>
<keyword evidence="3 8" id="KW-0575">Peroxidase</keyword>